<feature type="transmembrane region" description="Helical" evidence="6">
    <location>
        <begin position="251"/>
        <end position="270"/>
    </location>
</feature>
<dbReference type="GO" id="GO:0016020">
    <property type="term" value="C:membrane"/>
    <property type="evidence" value="ECO:0007669"/>
    <property type="project" value="UniProtKB-SubCell"/>
</dbReference>
<feature type="region of interest" description="Disordered" evidence="5">
    <location>
        <begin position="410"/>
        <end position="434"/>
    </location>
</feature>
<keyword evidence="2 6" id="KW-0812">Transmembrane</keyword>
<evidence type="ECO:0000256" key="2">
    <source>
        <dbReference type="ARBA" id="ARBA00022692"/>
    </source>
</evidence>
<evidence type="ECO:0000256" key="6">
    <source>
        <dbReference type="SAM" id="Phobius"/>
    </source>
</evidence>
<dbReference type="Gene3D" id="1.10.3080.10">
    <property type="entry name" value="Clc chloride channel"/>
    <property type="match status" value="1"/>
</dbReference>
<accession>A0A5B8XN07</accession>
<dbReference type="KEGG" id="bbae:FRD01_06595"/>
<gene>
    <name evidence="7" type="ORF">FRD01_06595</name>
</gene>
<feature type="transmembrane region" description="Helical" evidence="6">
    <location>
        <begin position="12"/>
        <end position="35"/>
    </location>
</feature>
<dbReference type="PRINTS" id="PR00762">
    <property type="entry name" value="CLCHANNEL"/>
</dbReference>
<evidence type="ECO:0000256" key="5">
    <source>
        <dbReference type="SAM" id="MobiDB-lite"/>
    </source>
</evidence>
<dbReference type="Pfam" id="PF00654">
    <property type="entry name" value="Voltage_CLC"/>
    <property type="match status" value="1"/>
</dbReference>
<protein>
    <submittedName>
        <fullName evidence="7">Chloride channel protein</fullName>
    </submittedName>
</protein>
<dbReference type="InterPro" id="IPR014743">
    <property type="entry name" value="Cl-channel_core"/>
</dbReference>
<feature type="transmembrane region" description="Helical" evidence="6">
    <location>
        <begin position="318"/>
        <end position="337"/>
    </location>
</feature>
<feature type="transmembrane region" description="Helical" evidence="6">
    <location>
        <begin position="357"/>
        <end position="386"/>
    </location>
</feature>
<proteinExistence type="predicted"/>
<evidence type="ECO:0000256" key="4">
    <source>
        <dbReference type="ARBA" id="ARBA00023136"/>
    </source>
</evidence>
<dbReference type="Proteomes" id="UP000321595">
    <property type="component" value="Chromosome"/>
</dbReference>
<feature type="transmembrane region" description="Helical" evidence="6">
    <location>
        <begin position="290"/>
        <end position="311"/>
    </location>
</feature>
<comment type="subcellular location">
    <subcellularLocation>
        <location evidence="1">Membrane</location>
        <topology evidence="1">Multi-pass membrane protein</topology>
    </subcellularLocation>
</comment>
<dbReference type="PANTHER" id="PTHR43427:SF12">
    <property type="entry name" value="CHLORIDE TRANSPORTER"/>
    <property type="match status" value="1"/>
</dbReference>
<dbReference type="OrthoDB" id="9767361at2"/>
<evidence type="ECO:0000256" key="1">
    <source>
        <dbReference type="ARBA" id="ARBA00004141"/>
    </source>
</evidence>
<dbReference type="InterPro" id="IPR050368">
    <property type="entry name" value="ClC-type_chloride_channel"/>
</dbReference>
<dbReference type="InterPro" id="IPR001807">
    <property type="entry name" value="ClC"/>
</dbReference>
<evidence type="ECO:0000313" key="7">
    <source>
        <dbReference type="EMBL" id="QED26915.1"/>
    </source>
</evidence>
<evidence type="ECO:0000256" key="3">
    <source>
        <dbReference type="ARBA" id="ARBA00022989"/>
    </source>
</evidence>
<dbReference type="SUPFAM" id="SSF81340">
    <property type="entry name" value="Clc chloride channel"/>
    <property type="match status" value="1"/>
</dbReference>
<evidence type="ECO:0000313" key="8">
    <source>
        <dbReference type="Proteomes" id="UP000321595"/>
    </source>
</evidence>
<name>A0A5B8XN07_9DELT</name>
<dbReference type="PANTHER" id="PTHR43427">
    <property type="entry name" value="CHLORIDE CHANNEL PROTEIN CLC-E"/>
    <property type="match status" value="1"/>
</dbReference>
<dbReference type="EMBL" id="CP042467">
    <property type="protein sequence ID" value="QED26915.1"/>
    <property type="molecule type" value="Genomic_DNA"/>
</dbReference>
<dbReference type="AlphaFoldDB" id="A0A5B8XN07"/>
<organism evidence="7 8">
    <name type="scientific">Microvenator marinus</name>
    <dbReference type="NCBI Taxonomy" id="2600177"/>
    <lineage>
        <taxon>Bacteria</taxon>
        <taxon>Deltaproteobacteria</taxon>
        <taxon>Bradymonadales</taxon>
        <taxon>Microvenatoraceae</taxon>
        <taxon>Microvenator</taxon>
    </lineage>
</organism>
<sequence length="434" mass="45783">MTLVPRIKVLGFWLAIGSFIGLLSGSASALFLVLLEWATLTRNTNEVIVYFLPVAGLLMGWILHRWGQSVIRGTNLVVDTIWQGGPQIPLRLAPMVMLGTVWTHLFGGSAGREGTAVQMGASIADGVLYALKIPEKYRQELICAGVAGGFGSVFGTPIAGMIFGMEFVVLGRLRYRAFAPCLAAAIVGDWTCHAWGVGHAAYPVLGDLSLEPILMGKWLVFAAAMALATVGFIELTHLIKAHLGRWVQHPALRMFIGGVLVVFLWKVVGTSQYLGLGVPTILSAFEEPGLGAQVFALKLIFTAITLGAGFLGGEVTPLFFIGAALGSVLSGVLGIPVEYGAGVGLAAVFAAASNAPLALSVMAAELLGIHVLPHVMLVCFVAYILTGHRSIYSAQRVGLFKSSEIPEQTETIAEIDSPQKGGTSEGKVAEDASN</sequence>
<keyword evidence="3 6" id="KW-1133">Transmembrane helix</keyword>
<keyword evidence="8" id="KW-1185">Reference proteome</keyword>
<dbReference type="RefSeq" id="WP_146958600.1">
    <property type="nucleotide sequence ID" value="NZ_CP042467.1"/>
</dbReference>
<dbReference type="GO" id="GO:0015108">
    <property type="term" value="F:chloride transmembrane transporter activity"/>
    <property type="evidence" value="ECO:0007669"/>
    <property type="project" value="InterPro"/>
</dbReference>
<feature type="transmembrane region" description="Helical" evidence="6">
    <location>
        <begin position="218"/>
        <end position="239"/>
    </location>
</feature>
<reference evidence="7 8" key="1">
    <citation type="submission" date="2019-08" db="EMBL/GenBank/DDBJ databases">
        <authorList>
            <person name="Liang Q."/>
        </authorList>
    </citation>
    <scope>NUCLEOTIDE SEQUENCE [LARGE SCALE GENOMIC DNA]</scope>
    <source>
        <strain evidence="7 8">V1718</strain>
    </source>
</reference>
<feature type="transmembrane region" description="Helical" evidence="6">
    <location>
        <begin position="47"/>
        <end position="63"/>
    </location>
</feature>
<keyword evidence="4 6" id="KW-0472">Membrane</keyword>
<feature type="transmembrane region" description="Helical" evidence="6">
    <location>
        <begin position="141"/>
        <end position="163"/>
    </location>
</feature>